<keyword evidence="2" id="KW-1185">Reference proteome</keyword>
<reference evidence="1 2" key="1">
    <citation type="journal article" date="2020" name="ISME J.">
        <title>Comparative genomics reveals insights into cyanobacterial evolution and habitat adaptation.</title>
        <authorList>
            <person name="Chen M.Y."/>
            <person name="Teng W.K."/>
            <person name="Zhao L."/>
            <person name="Hu C.X."/>
            <person name="Zhou Y.K."/>
            <person name="Han B.P."/>
            <person name="Song L.R."/>
            <person name="Shu W.S."/>
        </authorList>
    </citation>
    <scope>NUCLEOTIDE SEQUENCE [LARGE SCALE GENOMIC DNA]</scope>
    <source>
        <strain evidence="1 2">FACHB-362</strain>
    </source>
</reference>
<name>A0ABR8IY93_9NOST</name>
<evidence type="ECO:0000313" key="2">
    <source>
        <dbReference type="Proteomes" id="UP000660381"/>
    </source>
</evidence>
<dbReference type="RefSeq" id="WP_190905583.1">
    <property type="nucleotide sequence ID" value="NZ_JACJTQ010000004.1"/>
</dbReference>
<gene>
    <name evidence="1" type="ORF">H6G68_04685</name>
</gene>
<sequence length="268" mass="31383">MNLSQGFWKKSMSKIIYDVIQRFEVENGVPRLVSTNIQVIEGGEDLLSLAISLLTKLGFYEKFEEKRTSQYIGYRLKNPGKGAKRYQLVFAQRKEGLCISIPKDVLKSEILNLVYLTEDMDTLRDEFGKDMYNYHTTIRSSKFWILPNKKDIFLKAMEYYYPNILNSEVKGNFCLNPNVNFLWTESIYGEALPIKPEGFELEQLEEISSYITLCPQDKLLPEEINSYHSYLILYEDNLFPYMSQVCITSKEVLEEFITHFAKILMEKN</sequence>
<accession>A0ABR8IY93</accession>
<proteinExistence type="predicted"/>
<dbReference type="EMBL" id="JACJTQ010000004">
    <property type="protein sequence ID" value="MBD2691060.1"/>
    <property type="molecule type" value="Genomic_DNA"/>
</dbReference>
<comment type="caution">
    <text evidence="1">The sequence shown here is derived from an EMBL/GenBank/DDBJ whole genome shotgun (WGS) entry which is preliminary data.</text>
</comment>
<evidence type="ECO:0000313" key="1">
    <source>
        <dbReference type="EMBL" id="MBD2691060.1"/>
    </source>
</evidence>
<dbReference type="Proteomes" id="UP000660381">
    <property type="component" value="Unassembled WGS sequence"/>
</dbReference>
<organism evidence="1 2">
    <name type="scientific">Anabaena catenula FACHB-362</name>
    <dbReference type="NCBI Taxonomy" id="2692877"/>
    <lineage>
        <taxon>Bacteria</taxon>
        <taxon>Bacillati</taxon>
        <taxon>Cyanobacteriota</taxon>
        <taxon>Cyanophyceae</taxon>
        <taxon>Nostocales</taxon>
        <taxon>Nostocaceae</taxon>
        <taxon>Anabaena</taxon>
    </lineage>
</organism>
<protein>
    <submittedName>
        <fullName evidence="1">Uncharacterized protein</fullName>
    </submittedName>
</protein>